<dbReference type="EMBL" id="QXIL01000005">
    <property type="protein sequence ID" value="RXI79191.1"/>
    <property type="molecule type" value="Genomic_DNA"/>
</dbReference>
<gene>
    <name evidence="5" type="ORF">DXH47_03865</name>
</gene>
<dbReference type="AlphaFoldDB" id="A0A4Q0VK06"/>
<evidence type="ECO:0000313" key="6">
    <source>
        <dbReference type="Proteomes" id="UP000290602"/>
    </source>
</evidence>
<dbReference type="GO" id="GO:0016174">
    <property type="term" value="F:NAD(P)H oxidase H2O2-forming activity"/>
    <property type="evidence" value="ECO:0007669"/>
    <property type="project" value="TreeGrafter"/>
</dbReference>
<accession>A0A4Q0VK06</accession>
<evidence type="ECO:0000256" key="1">
    <source>
        <dbReference type="ARBA" id="ARBA00022630"/>
    </source>
</evidence>
<dbReference type="PANTHER" id="PTHR43557">
    <property type="entry name" value="APOPTOSIS-INDUCING FACTOR 1"/>
    <property type="match status" value="1"/>
</dbReference>
<evidence type="ECO:0000259" key="4">
    <source>
        <dbReference type="Pfam" id="PF07992"/>
    </source>
</evidence>
<dbReference type="InterPro" id="IPR016156">
    <property type="entry name" value="FAD/NAD-linked_Rdtase_dimer_sf"/>
</dbReference>
<dbReference type="SUPFAM" id="SSF55424">
    <property type="entry name" value="FAD/NAD-linked reductases, dimerisation (C-terminal) domain"/>
    <property type="match status" value="1"/>
</dbReference>
<comment type="caution">
    <text evidence="5">The sequence shown here is derived from an EMBL/GenBank/DDBJ whole genome shotgun (WGS) entry which is preliminary data.</text>
</comment>
<dbReference type="Proteomes" id="UP000290602">
    <property type="component" value="Unassembled WGS sequence"/>
</dbReference>
<dbReference type="OrthoDB" id="9792592at2"/>
<dbReference type="GO" id="GO:0012501">
    <property type="term" value="P:programmed cell death"/>
    <property type="evidence" value="ECO:0007669"/>
    <property type="project" value="TreeGrafter"/>
</dbReference>
<protein>
    <submittedName>
        <fullName evidence="5">NAD(P)/FAD-dependent oxidoreductase</fullName>
    </submittedName>
</protein>
<dbReference type="Pfam" id="PF07992">
    <property type="entry name" value="Pyr_redox_2"/>
    <property type="match status" value="1"/>
</dbReference>
<dbReference type="Gene3D" id="3.30.390.30">
    <property type="match status" value="1"/>
</dbReference>
<keyword evidence="2" id="KW-0274">FAD</keyword>
<evidence type="ECO:0000313" key="5">
    <source>
        <dbReference type="EMBL" id="RXI79191.1"/>
    </source>
</evidence>
<evidence type="ECO:0000256" key="3">
    <source>
        <dbReference type="ARBA" id="ARBA00023002"/>
    </source>
</evidence>
<dbReference type="Gene3D" id="3.50.50.60">
    <property type="entry name" value="FAD/NAD(P)-binding domain"/>
    <property type="match status" value="2"/>
</dbReference>
<proteinExistence type="predicted"/>
<keyword evidence="3" id="KW-0560">Oxidoreductase</keyword>
<dbReference type="GO" id="GO:0071949">
    <property type="term" value="F:FAD binding"/>
    <property type="evidence" value="ECO:0007669"/>
    <property type="project" value="TreeGrafter"/>
</dbReference>
<evidence type="ECO:0000256" key="2">
    <source>
        <dbReference type="ARBA" id="ARBA00022827"/>
    </source>
</evidence>
<dbReference type="RefSeq" id="WP_129031752.1">
    <property type="nucleotide sequence ID" value="NZ_CP059603.1"/>
</dbReference>
<dbReference type="InterPro" id="IPR036188">
    <property type="entry name" value="FAD/NAD-bd_sf"/>
</dbReference>
<dbReference type="InterPro" id="IPR023753">
    <property type="entry name" value="FAD/NAD-binding_dom"/>
</dbReference>
<dbReference type="GO" id="GO:0033108">
    <property type="term" value="P:mitochondrial respiratory chain complex assembly"/>
    <property type="evidence" value="ECO:0007669"/>
    <property type="project" value="TreeGrafter"/>
</dbReference>
<sequence>MSETTKDNQYRYVIVGGGMVAGYAVKGIRQQDPTGAILVISAEADAPYERPALSKKLWLDDEFTEEDIRIGAEDCANVTFRFKTTVTQIDRQTQTLTLAAGDPVHYDKLLLATGCAPRKLDGPDDSHVLTFRQWSDYRKLRKFSGQNQHVVIVGGGFVGTELAASLAQNQTQVTLVFPEEDLGMGKFPEDLQKEFATTFERNGVELCNQQVVASYQREDDHLVLTTKDGTTLTADTIVMGLGVTPRLDLARDSDLKLTEGGVEVDQYLQTSDPHIWAAGDIAAYPDKLLGRQRFEHVDHARLSGELAGANLAGAHQVYQHTPYFYSMTFDISWQAIGNIDLALDQQAERRGMGTIVYFLDAGKLAGVLVWNVAVDLDDVRKLLANPPKDPQRLLGSLPVKEE</sequence>
<organism evidence="5 6">
    <name type="scientific">Levilactobacillus suantsaii</name>
    <dbReference type="NCBI Taxonomy" id="2292255"/>
    <lineage>
        <taxon>Bacteria</taxon>
        <taxon>Bacillati</taxon>
        <taxon>Bacillota</taxon>
        <taxon>Bacilli</taxon>
        <taxon>Lactobacillales</taxon>
        <taxon>Lactobacillaceae</taxon>
        <taxon>Levilactobacillus</taxon>
    </lineage>
</organism>
<dbReference type="PRINTS" id="PR00411">
    <property type="entry name" value="PNDRDTASEI"/>
</dbReference>
<name>A0A4Q0VK06_9LACO</name>
<dbReference type="SUPFAM" id="SSF51905">
    <property type="entry name" value="FAD/NAD(P)-binding domain"/>
    <property type="match status" value="1"/>
</dbReference>
<keyword evidence="1" id="KW-0285">Flavoprotein</keyword>
<dbReference type="PRINTS" id="PR00368">
    <property type="entry name" value="FADPNR"/>
</dbReference>
<feature type="domain" description="FAD/NAD(P)-binding" evidence="4">
    <location>
        <begin position="10"/>
        <end position="303"/>
    </location>
</feature>
<dbReference type="InterPro" id="IPR050446">
    <property type="entry name" value="FAD-oxidoreductase/Apoptosis"/>
</dbReference>
<reference evidence="5 6" key="1">
    <citation type="submission" date="2018-08" db="EMBL/GenBank/DDBJ databases">
        <title>Lactobacillus suantsai sp. nov., isolated from traditional fermented suan-tsai in Taiwan.</title>
        <authorList>
            <person name="Huang C.-H."/>
        </authorList>
    </citation>
    <scope>NUCLEOTIDE SEQUENCE [LARGE SCALE GENOMIC DNA]</scope>
    <source>
        <strain evidence="5 6">BCRC 12945</strain>
    </source>
</reference>
<dbReference type="GO" id="GO:0005737">
    <property type="term" value="C:cytoplasm"/>
    <property type="evidence" value="ECO:0007669"/>
    <property type="project" value="TreeGrafter"/>
</dbReference>
<keyword evidence="6" id="KW-1185">Reference proteome</keyword>
<dbReference type="PANTHER" id="PTHR43557:SF4">
    <property type="entry name" value="APOPTOSIS-INDUCING FACTOR 1, MITOCHONDRIAL"/>
    <property type="match status" value="1"/>
</dbReference>